<evidence type="ECO:0000256" key="6">
    <source>
        <dbReference type="ARBA" id="ARBA00023143"/>
    </source>
</evidence>
<feature type="domain" description="Flagellar basal-body/hook protein C-terminal" evidence="8">
    <location>
        <begin position="438"/>
        <end position="482"/>
    </location>
</feature>
<dbReference type="OrthoDB" id="7181295at2"/>
<sequence>MSIATALNNALSGLTATAKGTETVASNLANVMTPGYARREVALSSQAPGGGMGGVRIDGVARLVDANLVSGTRLASAAKAETSVLADFFAEMGAVIGMPGEESSLGTALSEFQSSLQSAASRPDDDLRLEQVVDAAMRLARALNDSSRAVQDLRTMADAAIAADVAALNEGLETVAMLNRQIARSLAKQDDVSGLEDQRQATIDRISEIVPIQEVGRDHGAVALFTAEGAPLLDGSRPAQISYTSVGQMTPGMVVETAPVGRLVLNGEELSEGRMQLFAGGTLSANFDIRDEHAPRIQEELDALAFDLHERILSADLSLSSVDTGLFTDAGSRASAGGMTGLAVRIDVNLAVKPDSGGVWRVRSGLAAPVAGAVGDSSFLTAMCDAMNSIRSADAFSPFIGNASLQGRFADLEARVATRRVNAESDATMRSSQWEVVSGALMADGVDSDAEMQRLLQYEQAYAANARVVQAIEEMMDQILRI</sequence>
<keyword evidence="10" id="KW-0969">Cilium</keyword>
<keyword evidence="10" id="KW-0966">Cell projection</keyword>
<dbReference type="InterPro" id="IPR053927">
    <property type="entry name" value="FlgK_helical"/>
</dbReference>
<dbReference type="PANTHER" id="PTHR30033">
    <property type="entry name" value="FLAGELLAR HOOK-ASSOCIATED PROTEIN 1"/>
    <property type="match status" value="1"/>
</dbReference>
<evidence type="ECO:0000256" key="5">
    <source>
        <dbReference type="ARBA" id="ARBA00022525"/>
    </source>
</evidence>
<evidence type="ECO:0000259" key="7">
    <source>
        <dbReference type="Pfam" id="PF00460"/>
    </source>
</evidence>
<evidence type="ECO:0000259" key="8">
    <source>
        <dbReference type="Pfam" id="PF06429"/>
    </source>
</evidence>
<dbReference type="Pfam" id="PF00460">
    <property type="entry name" value="Flg_bb_rod"/>
    <property type="match status" value="1"/>
</dbReference>
<dbReference type="InterPro" id="IPR001444">
    <property type="entry name" value="Flag_bb_rod_N"/>
</dbReference>
<dbReference type="GO" id="GO:0005576">
    <property type="term" value="C:extracellular region"/>
    <property type="evidence" value="ECO:0007669"/>
    <property type="project" value="UniProtKB-SubCell"/>
</dbReference>
<keyword evidence="5" id="KW-0964">Secreted</keyword>
<dbReference type="PANTHER" id="PTHR30033:SF1">
    <property type="entry name" value="FLAGELLAR HOOK-ASSOCIATED PROTEIN 1"/>
    <property type="match status" value="1"/>
</dbReference>
<reference evidence="10 11" key="1">
    <citation type="submission" date="2017-07" db="EMBL/GenBank/DDBJ databases">
        <authorList>
            <person name="Sun Z.S."/>
            <person name="Albrecht U."/>
            <person name="Echele G."/>
            <person name="Lee C.C."/>
        </authorList>
    </citation>
    <scope>NUCLEOTIDE SEQUENCE [LARGE SCALE GENOMIC DNA]</scope>
    <source>
        <strain evidence="10 11">DSM 14827</strain>
    </source>
</reference>
<evidence type="ECO:0000313" key="11">
    <source>
        <dbReference type="Proteomes" id="UP000198307"/>
    </source>
</evidence>
<dbReference type="InterPro" id="IPR010930">
    <property type="entry name" value="Flg_bb/hook_C_dom"/>
</dbReference>
<dbReference type="EMBL" id="FZQB01000004">
    <property type="protein sequence ID" value="SNT73068.1"/>
    <property type="molecule type" value="Genomic_DNA"/>
</dbReference>
<keyword evidence="11" id="KW-1185">Reference proteome</keyword>
<proteinExistence type="inferred from homology"/>
<dbReference type="GO" id="GO:0009424">
    <property type="term" value="C:bacterial-type flagellum hook"/>
    <property type="evidence" value="ECO:0007669"/>
    <property type="project" value="InterPro"/>
</dbReference>
<evidence type="ECO:0000313" key="10">
    <source>
        <dbReference type="EMBL" id="SNT73068.1"/>
    </source>
</evidence>
<dbReference type="GO" id="GO:0005198">
    <property type="term" value="F:structural molecule activity"/>
    <property type="evidence" value="ECO:0007669"/>
    <property type="project" value="InterPro"/>
</dbReference>
<feature type="domain" description="Flagellar hook-associated protein FlgK helical" evidence="9">
    <location>
        <begin position="101"/>
        <end position="310"/>
    </location>
</feature>
<evidence type="ECO:0000256" key="2">
    <source>
        <dbReference type="ARBA" id="ARBA00004613"/>
    </source>
</evidence>
<evidence type="ECO:0000256" key="3">
    <source>
        <dbReference type="ARBA" id="ARBA00009677"/>
    </source>
</evidence>
<name>A0A239PSF4_9RHOB</name>
<accession>A0A239PSF4</accession>
<keyword evidence="6" id="KW-0975">Bacterial flagellum</keyword>
<dbReference type="Proteomes" id="UP000198307">
    <property type="component" value="Unassembled WGS sequence"/>
</dbReference>
<evidence type="ECO:0000256" key="1">
    <source>
        <dbReference type="ARBA" id="ARBA00004117"/>
    </source>
</evidence>
<comment type="subcellular location">
    <subcellularLocation>
        <location evidence="1">Bacterial flagellum basal body</location>
    </subcellularLocation>
    <subcellularLocation>
        <location evidence="2">Secreted</location>
    </subcellularLocation>
</comment>
<feature type="domain" description="Flagellar basal body rod protein N-terminal" evidence="7">
    <location>
        <begin position="7"/>
        <end position="36"/>
    </location>
</feature>
<comment type="similarity">
    <text evidence="3">Belongs to the flagella basal body rod proteins family.</text>
</comment>
<dbReference type="Pfam" id="PF22638">
    <property type="entry name" value="FlgK_D1"/>
    <property type="match status" value="1"/>
</dbReference>
<organism evidence="10 11">
    <name type="scientific">Paracoccus seriniphilus</name>
    <dbReference type="NCBI Taxonomy" id="184748"/>
    <lineage>
        <taxon>Bacteria</taxon>
        <taxon>Pseudomonadati</taxon>
        <taxon>Pseudomonadota</taxon>
        <taxon>Alphaproteobacteria</taxon>
        <taxon>Rhodobacterales</taxon>
        <taxon>Paracoccaceae</taxon>
        <taxon>Paracoccus</taxon>
    </lineage>
</organism>
<dbReference type="AlphaFoldDB" id="A0A239PSF4"/>
<dbReference type="InterPro" id="IPR002371">
    <property type="entry name" value="FlgK"/>
</dbReference>
<dbReference type="RefSeq" id="WP_089343830.1">
    <property type="nucleotide sequence ID" value="NZ_CP067129.1"/>
</dbReference>
<evidence type="ECO:0000256" key="4">
    <source>
        <dbReference type="ARBA" id="ARBA00016244"/>
    </source>
</evidence>
<dbReference type="NCBIfam" id="TIGR02492">
    <property type="entry name" value="flgK_ends"/>
    <property type="match status" value="1"/>
</dbReference>
<dbReference type="GO" id="GO:0009425">
    <property type="term" value="C:bacterial-type flagellum basal body"/>
    <property type="evidence" value="ECO:0007669"/>
    <property type="project" value="UniProtKB-SubCell"/>
</dbReference>
<evidence type="ECO:0000259" key="9">
    <source>
        <dbReference type="Pfam" id="PF22638"/>
    </source>
</evidence>
<protein>
    <recommendedName>
        <fullName evidence="4">Flagellar hook-associated protein 1</fullName>
    </recommendedName>
</protein>
<dbReference type="GO" id="GO:0044780">
    <property type="term" value="P:bacterial-type flagellum assembly"/>
    <property type="evidence" value="ECO:0007669"/>
    <property type="project" value="InterPro"/>
</dbReference>
<gene>
    <name evidence="10" type="ORF">SAMN05444959_104239</name>
</gene>
<keyword evidence="10" id="KW-0282">Flagellum</keyword>
<dbReference type="Pfam" id="PF06429">
    <property type="entry name" value="Flg_bbr_C"/>
    <property type="match status" value="1"/>
</dbReference>